<dbReference type="InterPro" id="IPR000182">
    <property type="entry name" value="GNAT_dom"/>
</dbReference>
<sequence length="210" mass="23720">MKVNGTGWTISITGVIVMPAQTHSMADIAKPFLPFLEALEGDHWIEPLRDGTPVLIRPLGQEDRDREIAFIHRLSHKARRMRFLGDFQQVDKATIDRLMDIDYQDRMAFVALVHEDGQLREIGVSRYSATGDARHCECAVTVADDWQGRGLGVLLMRHLIDIARRKGFKHMFSVDASNNDAMRDLASYLGFSRHPDPNDSTLVIHSISLV</sequence>
<name>A0ABV2JQW8_9GAMM</name>
<dbReference type="RefSeq" id="WP_354012669.1">
    <property type="nucleotide sequence ID" value="NZ_JBEPMU010000001.1"/>
</dbReference>
<protein>
    <submittedName>
        <fullName evidence="2">GNAT superfamily N-acetyltransferase</fullName>
    </submittedName>
</protein>
<gene>
    <name evidence="2" type="ORF">ABIC75_000918</name>
</gene>
<dbReference type="CDD" id="cd04301">
    <property type="entry name" value="NAT_SF"/>
    <property type="match status" value="1"/>
</dbReference>
<dbReference type="Pfam" id="PF00583">
    <property type="entry name" value="Acetyltransf_1"/>
    <property type="match status" value="1"/>
</dbReference>
<dbReference type="Gene3D" id="3.40.630.30">
    <property type="match status" value="1"/>
</dbReference>
<keyword evidence="3" id="KW-1185">Reference proteome</keyword>
<dbReference type="InterPro" id="IPR016181">
    <property type="entry name" value="Acyl_CoA_acyltransferase"/>
</dbReference>
<evidence type="ECO:0000259" key="1">
    <source>
        <dbReference type="PROSITE" id="PS51186"/>
    </source>
</evidence>
<dbReference type="Proteomes" id="UP001549184">
    <property type="component" value="Unassembled WGS sequence"/>
</dbReference>
<evidence type="ECO:0000313" key="2">
    <source>
        <dbReference type="EMBL" id="MET3651216.1"/>
    </source>
</evidence>
<organism evidence="2 3">
    <name type="scientific">Dyella japonica</name>
    <dbReference type="NCBI Taxonomy" id="231455"/>
    <lineage>
        <taxon>Bacteria</taxon>
        <taxon>Pseudomonadati</taxon>
        <taxon>Pseudomonadota</taxon>
        <taxon>Gammaproteobacteria</taxon>
        <taxon>Lysobacterales</taxon>
        <taxon>Rhodanobacteraceae</taxon>
        <taxon>Dyella</taxon>
    </lineage>
</organism>
<feature type="domain" description="N-acetyltransferase" evidence="1">
    <location>
        <begin position="54"/>
        <end position="210"/>
    </location>
</feature>
<reference evidence="2 3" key="1">
    <citation type="submission" date="2024-06" db="EMBL/GenBank/DDBJ databases">
        <title>Sorghum-associated microbial communities from plants grown in Nebraska, USA.</title>
        <authorList>
            <person name="Schachtman D."/>
        </authorList>
    </citation>
    <scope>NUCLEOTIDE SEQUENCE [LARGE SCALE GENOMIC DNA]</scope>
    <source>
        <strain evidence="2 3">1073</strain>
    </source>
</reference>
<comment type="caution">
    <text evidence="2">The sequence shown here is derived from an EMBL/GenBank/DDBJ whole genome shotgun (WGS) entry which is preliminary data.</text>
</comment>
<evidence type="ECO:0000313" key="3">
    <source>
        <dbReference type="Proteomes" id="UP001549184"/>
    </source>
</evidence>
<dbReference type="EMBL" id="JBEPMU010000001">
    <property type="protein sequence ID" value="MET3651216.1"/>
    <property type="molecule type" value="Genomic_DNA"/>
</dbReference>
<dbReference type="SUPFAM" id="SSF55729">
    <property type="entry name" value="Acyl-CoA N-acyltransferases (Nat)"/>
    <property type="match status" value="1"/>
</dbReference>
<accession>A0ABV2JQW8</accession>
<dbReference type="PROSITE" id="PS51186">
    <property type="entry name" value="GNAT"/>
    <property type="match status" value="1"/>
</dbReference>
<proteinExistence type="predicted"/>